<name>A0A2V1K0R6_9BURK</name>
<proteinExistence type="predicted"/>
<keyword evidence="2" id="KW-1185">Reference proteome</keyword>
<dbReference type="AlphaFoldDB" id="A0A2V1K0R6"/>
<comment type="caution">
    <text evidence="1">The sequence shown here is derived from an EMBL/GenBank/DDBJ whole genome shotgun (WGS) entry which is preliminary data.</text>
</comment>
<dbReference type="EMBL" id="QETA01000005">
    <property type="protein sequence ID" value="PWF22229.1"/>
    <property type="molecule type" value="Genomic_DNA"/>
</dbReference>
<accession>A0A2V1K0R6</accession>
<dbReference type="Proteomes" id="UP000245212">
    <property type="component" value="Unassembled WGS sequence"/>
</dbReference>
<reference evidence="2" key="1">
    <citation type="submission" date="2018-05" db="EMBL/GenBank/DDBJ databases">
        <authorList>
            <person name="Li Y."/>
        </authorList>
    </citation>
    <scope>NUCLEOTIDE SEQUENCE [LARGE SCALE GENOMIC DNA]</scope>
    <source>
        <strain evidence="2">3d-2-2</strain>
    </source>
</reference>
<sequence length="71" mass="8178">MNIYGYESAESELIGLQEITLQVSIDELNELIEFMKNTLLLMREHENFGSEHFKDFAVNKSLGMPDIIISK</sequence>
<gene>
    <name evidence="1" type="ORF">DD235_12700</name>
</gene>
<organism evidence="1 2">
    <name type="scientific">Corticimicrobacter populi</name>
    <dbReference type="NCBI Taxonomy" id="2175229"/>
    <lineage>
        <taxon>Bacteria</taxon>
        <taxon>Pseudomonadati</taxon>
        <taxon>Pseudomonadota</taxon>
        <taxon>Betaproteobacteria</taxon>
        <taxon>Burkholderiales</taxon>
        <taxon>Alcaligenaceae</taxon>
        <taxon>Corticimicrobacter</taxon>
    </lineage>
</organism>
<evidence type="ECO:0000313" key="2">
    <source>
        <dbReference type="Proteomes" id="UP000245212"/>
    </source>
</evidence>
<evidence type="ECO:0000313" key="1">
    <source>
        <dbReference type="EMBL" id="PWF22229.1"/>
    </source>
</evidence>
<protein>
    <submittedName>
        <fullName evidence="1">Uncharacterized protein</fullName>
    </submittedName>
</protein>